<feature type="compositionally biased region" description="Low complexity" evidence="1">
    <location>
        <begin position="84"/>
        <end position="101"/>
    </location>
</feature>
<reference evidence="2 3" key="1">
    <citation type="submission" date="2020-08" db="EMBL/GenBank/DDBJ databases">
        <title>Sequencing the genomes of 1000 actinobacteria strains.</title>
        <authorList>
            <person name="Klenk H.-P."/>
        </authorList>
    </citation>
    <scope>NUCLEOTIDE SEQUENCE [LARGE SCALE GENOMIC DNA]</scope>
    <source>
        <strain evidence="2 3">DSM 24947</strain>
    </source>
</reference>
<feature type="region of interest" description="Disordered" evidence="1">
    <location>
        <begin position="205"/>
        <end position="305"/>
    </location>
</feature>
<feature type="compositionally biased region" description="Acidic residues" evidence="1">
    <location>
        <begin position="211"/>
        <end position="246"/>
    </location>
</feature>
<protein>
    <recommendedName>
        <fullName evidence="4">DUF3027 domain-containing protein</fullName>
    </recommendedName>
</protein>
<feature type="region of interest" description="Disordered" evidence="1">
    <location>
        <begin position="49"/>
        <end position="110"/>
    </location>
</feature>
<dbReference type="AlphaFoldDB" id="A0A7W7BRL9"/>
<dbReference type="EMBL" id="JACHMD010000001">
    <property type="protein sequence ID" value="MBB4666526.1"/>
    <property type="molecule type" value="Genomic_DNA"/>
</dbReference>
<sequence length="305" mass="31324">MTSTPDSDAPVEAASDGPDAAVVDEAAPQVDAVVADRDEDVIADAEAAEASAADAGDGDGLLEIAEESAEADGEGAADAEDAAAVDAVESAADSGEAAAVAPSEPGEPDPRLFEAHDLARSALAEVTPASTIGAAAGYAVENDGVVSLRFANLLPGYPGWFWTVSVAVVDGAEPTVLEVELLPGDGALLAPEWLPWAERLAEYQAAQAAAADDESDDADGDDEDDEDSDDDLDEDVDDVDAADFDTDGSPILHAGDVDGVDIDELDDDADDDDSEDDSDDEDSEEDDSGDEDDSDDEDAEELREY</sequence>
<evidence type="ECO:0000256" key="1">
    <source>
        <dbReference type="SAM" id="MobiDB-lite"/>
    </source>
</evidence>
<feature type="compositionally biased region" description="Acidic residues" evidence="1">
    <location>
        <begin position="64"/>
        <end position="83"/>
    </location>
</feature>
<name>A0A7W7BRL9_9MICO</name>
<feature type="region of interest" description="Disordered" evidence="1">
    <location>
        <begin position="1"/>
        <end position="26"/>
    </location>
</feature>
<proteinExistence type="predicted"/>
<evidence type="ECO:0000313" key="3">
    <source>
        <dbReference type="Proteomes" id="UP000573729"/>
    </source>
</evidence>
<keyword evidence="3" id="KW-1185">Reference proteome</keyword>
<dbReference type="InterPro" id="IPR021391">
    <property type="entry name" value="DUF3027"/>
</dbReference>
<comment type="caution">
    <text evidence="2">The sequence shown here is derived from an EMBL/GenBank/DDBJ whole genome shotgun (WGS) entry which is preliminary data.</text>
</comment>
<dbReference type="RefSeq" id="WP_184216195.1">
    <property type="nucleotide sequence ID" value="NZ_JACHMD010000001.1"/>
</dbReference>
<gene>
    <name evidence="2" type="ORF">BKA24_001235</name>
</gene>
<dbReference type="Proteomes" id="UP000573729">
    <property type="component" value="Unassembled WGS sequence"/>
</dbReference>
<feature type="compositionally biased region" description="Acidic residues" evidence="1">
    <location>
        <begin position="258"/>
        <end position="305"/>
    </location>
</feature>
<evidence type="ECO:0000313" key="2">
    <source>
        <dbReference type="EMBL" id="MBB4666526.1"/>
    </source>
</evidence>
<accession>A0A7W7BRL9</accession>
<evidence type="ECO:0008006" key="4">
    <source>
        <dbReference type="Google" id="ProtNLM"/>
    </source>
</evidence>
<dbReference type="Pfam" id="PF11228">
    <property type="entry name" value="DUF3027"/>
    <property type="match status" value="1"/>
</dbReference>
<organism evidence="2 3">
    <name type="scientific">Microbacterium marinum</name>
    <dbReference type="NCBI Taxonomy" id="421115"/>
    <lineage>
        <taxon>Bacteria</taxon>
        <taxon>Bacillati</taxon>
        <taxon>Actinomycetota</taxon>
        <taxon>Actinomycetes</taxon>
        <taxon>Micrococcales</taxon>
        <taxon>Microbacteriaceae</taxon>
        <taxon>Microbacterium</taxon>
    </lineage>
</organism>